<dbReference type="Proteomes" id="UP001396334">
    <property type="component" value="Unassembled WGS sequence"/>
</dbReference>
<evidence type="ECO:0000313" key="1">
    <source>
        <dbReference type="EMBL" id="KAK9018597.1"/>
    </source>
</evidence>
<proteinExistence type="predicted"/>
<name>A0ABR2S066_9ROSI</name>
<keyword evidence="2" id="KW-1185">Reference proteome</keyword>
<sequence>MNPTLSDSKTTLLKLAFKTTLIPTQIVEASALAMDMAEKVATFPSIRFPISFLKGMTALAKHDNIDRGIAISLHKTWAERNLLIHLARHCSIAYRSCCMTIGKF</sequence>
<organism evidence="1 2">
    <name type="scientific">Hibiscus sabdariffa</name>
    <name type="common">roselle</name>
    <dbReference type="NCBI Taxonomy" id="183260"/>
    <lineage>
        <taxon>Eukaryota</taxon>
        <taxon>Viridiplantae</taxon>
        <taxon>Streptophyta</taxon>
        <taxon>Embryophyta</taxon>
        <taxon>Tracheophyta</taxon>
        <taxon>Spermatophyta</taxon>
        <taxon>Magnoliopsida</taxon>
        <taxon>eudicotyledons</taxon>
        <taxon>Gunneridae</taxon>
        <taxon>Pentapetalae</taxon>
        <taxon>rosids</taxon>
        <taxon>malvids</taxon>
        <taxon>Malvales</taxon>
        <taxon>Malvaceae</taxon>
        <taxon>Malvoideae</taxon>
        <taxon>Hibiscus</taxon>
    </lineage>
</organism>
<protein>
    <submittedName>
        <fullName evidence="1">Uncharacterized protein</fullName>
    </submittedName>
</protein>
<reference evidence="1 2" key="1">
    <citation type="journal article" date="2024" name="G3 (Bethesda)">
        <title>Genome assembly of Hibiscus sabdariffa L. provides insights into metabolisms of medicinal natural products.</title>
        <authorList>
            <person name="Kim T."/>
        </authorList>
    </citation>
    <scope>NUCLEOTIDE SEQUENCE [LARGE SCALE GENOMIC DNA]</scope>
    <source>
        <strain evidence="1">TK-2024</strain>
        <tissue evidence="1">Old leaves</tissue>
    </source>
</reference>
<accession>A0ABR2S066</accession>
<evidence type="ECO:0000313" key="2">
    <source>
        <dbReference type="Proteomes" id="UP001396334"/>
    </source>
</evidence>
<comment type="caution">
    <text evidence="1">The sequence shown here is derived from an EMBL/GenBank/DDBJ whole genome shotgun (WGS) entry which is preliminary data.</text>
</comment>
<gene>
    <name evidence="1" type="ORF">V6N11_001568</name>
</gene>
<dbReference type="EMBL" id="JBBPBN010000019">
    <property type="protein sequence ID" value="KAK9018597.1"/>
    <property type="molecule type" value="Genomic_DNA"/>
</dbReference>